<reference evidence="2" key="2">
    <citation type="journal article" date="2010" name="Stand. Genomic Sci.">
        <title>Complete genome sequence of Thermaerobacter marianensis type strain (7p75aT).</title>
        <authorList>
            <person name="Han C."/>
            <person name="Gu W."/>
            <person name="Zhang X."/>
            <person name="Lapidus A."/>
            <person name="Nolan M."/>
            <person name="Copeland A."/>
            <person name="Lucas S."/>
            <person name="Glavina Del Rio T."/>
            <person name="Tice H."/>
            <person name="Cheng J."/>
            <person name="Tapia R."/>
            <person name="Goodwin L."/>
            <person name="Pitluck S."/>
            <person name="Pagani I."/>
            <person name="Ivanova N."/>
            <person name="Mavromatis K."/>
            <person name="Mikhailova N."/>
            <person name="Pati A."/>
            <person name="Chen A."/>
            <person name="Palaniappan K."/>
            <person name="Land M."/>
            <person name="Hauser L."/>
            <person name="Chang Y."/>
            <person name="Jeffries C."/>
            <person name="Schneider S."/>
            <person name="Rohde M."/>
            <person name="Goker M."/>
            <person name="Pukall R."/>
            <person name="Woyke T."/>
            <person name="Bristow J."/>
            <person name="Eisen J."/>
            <person name="Markowitz V."/>
            <person name="Hugenholtz P."/>
            <person name="Kyrpides N."/>
            <person name="Klenk H."/>
            <person name="Detter J."/>
        </authorList>
    </citation>
    <scope>NUCLEOTIDE SEQUENCE [LARGE SCALE GENOMIC DNA]</scope>
    <source>
        <strain evidence="2">ATCC 700841 / DSM 12885 / JCM 10246 / 7p75a</strain>
    </source>
</reference>
<dbReference type="OrthoDB" id="2087420at2"/>
<keyword evidence="2" id="KW-1185">Reference proteome</keyword>
<gene>
    <name evidence="1" type="ordered locus">Tmar_1969</name>
</gene>
<dbReference type="EMBL" id="CP002344">
    <property type="protein sequence ID" value="ADU52052.1"/>
    <property type="molecule type" value="Genomic_DNA"/>
</dbReference>
<proteinExistence type="predicted"/>
<accession>E6SJ28</accession>
<evidence type="ECO:0000313" key="1">
    <source>
        <dbReference type="EMBL" id="ADU52052.1"/>
    </source>
</evidence>
<dbReference type="RefSeq" id="WP_013496352.1">
    <property type="nucleotide sequence ID" value="NC_014831.1"/>
</dbReference>
<protein>
    <submittedName>
        <fullName evidence="1">Uncharacterized protein</fullName>
    </submittedName>
</protein>
<name>E6SJ28_THEM7</name>
<dbReference type="KEGG" id="tmr:Tmar_1969"/>
<organism evidence="1 2">
    <name type="scientific">Thermaerobacter marianensis (strain ATCC 700841 / DSM 12885 / JCM 10246 / 7p75a)</name>
    <dbReference type="NCBI Taxonomy" id="644966"/>
    <lineage>
        <taxon>Bacteria</taxon>
        <taxon>Bacillati</taxon>
        <taxon>Bacillota</taxon>
        <taxon>Clostridia</taxon>
        <taxon>Eubacteriales</taxon>
        <taxon>Clostridiales Family XVII. Incertae Sedis</taxon>
        <taxon>Thermaerobacter</taxon>
    </lineage>
</organism>
<reference evidence="1 2" key="1">
    <citation type="journal article" date="2010" name="Stand. Genomic Sci.">
        <title>Complete genome sequence of Thermaerobacter marianensis type strain (7p75a).</title>
        <authorList>
            <person name="Han C."/>
            <person name="Gu W."/>
            <person name="Zhang X."/>
            <person name="Lapidus A."/>
            <person name="Nolan M."/>
            <person name="Copeland A."/>
            <person name="Lucas S."/>
            <person name="Del Rio T.G."/>
            <person name="Tice H."/>
            <person name="Cheng J.F."/>
            <person name="Tapia R."/>
            <person name="Goodwin L."/>
            <person name="Pitluck S."/>
            <person name="Pagani I."/>
            <person name="Ivanova N."/>
            <person name="Mavromatis K."/>
            <person name="Mikhailova N."/>
            <person name="Pati A."/>
            <person name="Chen A."/>
            <person name="Palaniappan K."/>
            <person name="Land M."/>
            <person name="Hauser L."/>
            <person name="Chang Y.J."/>
            <person name="Jeffries C.D."/>
            <person name="Schneider S."/>
            <person name="Rohde M."/>
            <person name="Goker M."/>
            <person name="Pukall R."/>
            <person name="Woyke T."/>
            <person name="Bristow J."/>
            <person name="Eisen J.A."/>
            <person name="Markowitz V."/>
            <person name="Hugenholtz P."/>
            <person name="Kyrpides N.C."/>
            <person name="Klenk H.P."/>
            <person name="Detter J.C."/>
        </authorList>
    </citation>
    <scope>NUCLEOTIDE SEQUENCE [LARGE SCALE GENOMIC DNA]</scope>
    <source>
        <strain evidence="2">ATCC 700841 / DSM 12885 / JCM 10246 / 7p75a</strain>
    </source>
</reference>
<sequence>MGRGWRWAVAGLAAVVVGGAVAWFFTPGGVQRWQQVMDNLRGPREPDSERVEAVTRSLAAATPEELDRAQNDVRAVHERMNDIAGWANLSRLRDPRNPAWDDVREVLEGATLQFLRQVAPRLEPETVGQDLEAFVKALDEGYAQRDPERIRVAHRIIHDLDYFVFNHATVPGGSRNYWGATITLEGDDALAREVLGPASTGR</sequence>
<dbReference type="AlphaFoldDB" id="E6SJ28"/>
<dbReference type="Proteomes" id="UP000008915">
    <property type="component" value="Chromosome"/>
</dbReference>
<dbReference type="HOGENOM" id="CLU_1282712_0_0_9"/>
<dbReference type="eggNOG" id="ENOG50333UK">
    <property type="taxonomic scope" value="Bacteria"/>
</dbReference>
<evidence type="ECO:0000313" key="2">
    <source>
        <dbReference type="Proteomes" id="UP000008915"/>
    </source>
</evidence>